<reference evidence="5" key="1">
    <citation type="journal article" date="2020" name="mSystems">
        <title>Genome- and Community-Level Interaction Insights into Carbon Utilization and Element Cycling Functions of Hydrothermarchaeota in Hydrothermal Sediment.</title>
        <authorList>
            <person name="Zhou Z."/>
            <person name="Liu Y."/>
            <person name="Xu W."/>
            <person name="Pan J."/>
            <person name="Luo Z.H."/>
            <person name="Li M."/>
        </authorList>
    </citation>
    <scope>NUCLEOTIDE SEQUENCE [LARGE SCALE GENOMIC DNA]</scope>
    <source>
        <strain evidence="5">HyVt-456</strain>
    </source>
</reference>
<dbReference type="PANTHER" id="PTHR43547">
    <property type="entry name" value="TWO-COMPONENT HISTIDINE KINASE"/>
    <property type="match status" value="1"/>
</dbReference>
<evidence type="ECO:0000259" key="4">
    <source>
        <dbReference type="PROSITE" id="PS50109"/>
    </source>
</evidence>
<sequence>MIIEIPKLVLLSPEPEQFQMYLDTLRDFRVELCMVNTVEEVLEKFTLGKYEMLMVHITPENENQMDYLIGHLGIARETTLLLGIYRTARPGPDKFDFLLNMDDYTHPQMIKELLQGILSITQKVKAQTDLSAMLIHDMRSPLQSILSYTELLQNGVFGELNKGQMQMLGNSLRLTDTLLELMSELGDVLRFENKSFHIRPTVFPIKTLLQDVIQAIWIQADKKNIKFSFSGASDENFDILADRMALFRVLSNLLTNAVQYSPQNSVIRIEIGRSYNGDAPICFYIRITDSGPGISEEETQIIFDKFYRVHSGSAKKGFGLGLYVARLFIEAHKGKIRVNNNREGGCTFHISIPFGKSPE</sequence>
<evidence type="ECO:0000256" key="2">
    <source>
        <dbReference type="ARBA" id="ARBA00012438"/>
    </source>
</evidence>
<dbReference type="SUPFAM" id="SSF55874">
    <property type="entry name" value="ATPase domain of HSP90 chaperone/DNA topoisomerase II/histidine kinase"/>
    <property type="match status" value="1"/>
</dbReference>
<dbReference type="InterPro" id="IPR003661">
    <property type="entry name" value="HisK_dim/P_dom"/>
</dbReference>
<dbReference type="InterPro" id="IPR004358">
    <property type="entry name" value="Sig_transdc_His_kin-like_C"/>
</dbReference>
<dbReference type="CDD" id="cd00075">
    <property type="entry name" value="HATPase"/>
    <property type="match status" value="1"/>
</dbReference>
<dbReference type="Pfam" id="PF02518">
    <property type="entry name" value="HATPase_c"/>
    <property type="match status" value="1"/>
</dbReference>
<accession>A0A7V1LK06</accession>
<dbReference type="GO" id="GO:0000155">
    <property type="term" value="F:phosphorelay sensor kinase activity"/>
    <property type="evidence" value="ECO:0007669"/>
    <property type="project" value="InterPro"/>
</dbReference>
<feature type="domain" description="Histidine kinase" evidence="4">
    <location>
        <begin position="133"/>
        <end position="356"/>
    </location>
</feature>
<dbReference type="CDD" id="cd00082">
    <property type="entry name" value="HisKA"/>
    <property type="match status" value="1"/>
</dbReference>
<evidence type="ECO:0000256" key="1">
    <source>
        <dbReference type="ARBA" id="ARBA00000085"/>
    </source>
</evidence>
<dbReference type="Gene3D" id="1.10.287.130">
    <property type="match status" value="1"/>
</dbReference>
<dbReference type="EMBL" id="DRLD01000041">
    <property type="protein sequence ID" value="HED09348.1"/>
    <property type="molecule type" value="Genomic_DNA"/>
</dbReference>
<dbReference type="InterPro" id="IPR003594">
    <property type="entry name" value="HATPase_dom"/>
</dbReference>
<keyword evidence="5" id="KW-0418">Kinase</keyword>
<dbReference type="InterPro" id="IPR005467">
    <property type="entry name" value="His_kinase_dom"/>
</dbReference>
<keyword evidence="5" id="KW-0808">Transferase</keyword>
<evidence type="ECO:0000256" key="3">
    <source>
        <dbReference type="ARBA" id="ARBA00022553"/>
    </source>
</evidence>
<dbReference type="InterPro" id="IPR036097">
    <property type="entry name" value="HisK_dim/P_sf"/>
</dbReference>
<dbReference type="Proteomes" id="UP000886005">
    <property type="component" value="Unassembled WGS sequence"/>
</dbReference>
<comment type="catalytic activity">
    <reaction evidence="1">
        <text>ATP + protein L-histidine = ADP + protein N-phospho-L-histidine.</text>
        <dbReference type="EC" id="2.7.13.3"/>
    </reaction>
</comment>
<dbReference type="InterPro" id="IPR036890">
    <property type="entry name" value="HATPase_C_sf"/>
</dbReference>
<dbReference type="PROSITE" id="PS50109">
    <property type="entry name" value="HIS_KIN"/>
    <property type="match status" value="1"/>
</dbReference>
<name>A0A7V1LK06_CALAY</name>
<dbReference type="PRINTS" id="PR00344">
    <property type="entry name" value="BCTRLSENSOR"/>
</dbReference>
<comment type="caution">
    <text evidence="5">The sequence shown here is derived from an EMBL/GenBank/DDBJ whole genome shotgun (WGS) entry which is preliminary data.</text>
</comment>
<dbReference type="SUPFAM" id="SSF47384">
    <property type="entry name" value="Homodimeric domain of signal transducing histidine kinase"/>
    <property type="match status" value="1"/>
</dbReference>
<dbReference type="Pfam" id="PF00512">
    <property type="entry name" value="HisKA"/>
    <property type="match status" value="1"/>
</dbReference>
<dbReference type="AlphaFoldDB" id="A0A7V1LK06"/>
<dbReference type="SMART" id="SM00388">
    <property type="entry name" value="HisKA"/>
    <property type="match status" value="1"/>
</dbReference>
<dbReference type="Gene3D" id="3.30.565.10">
    <property type="entry name" value="Histidine kinase-like ATPase, C-terminal domain"/>
    <property type="match status" value="1"/>
</dbReference>
<keyword evidence="3" id="KW-0597">Phosphoprotein</keyword>
<dbReference type="SMART" id="SM00387">
    <property type="entry name" value="HATPase_c"/>
    <property type="match status" value="1"/>
</dbReference>
<proteinExistence type="predicted"/>
<gene>
    <name evidence="5" type="ORF">ENJ10_01540</name>
</gene>
<evidence type="ECO:0000313" key="5">
    <source>
        <dbReference type="EMBL" id="HED09348.1"/>
    </source>
</evidence>
<protein>
    <recommendedName>
        <fullName evidence="2">histidine kinase</fullName>
        <ecNumber evidence="2">2.7.13.3</ecNumber>
    </recommendedName>
</protein>
<dbReference type="PANTHER" id="PTHR43547:SF2">
    <property type="entry name" value="HYBRID SIGNAL TRANSDUCTION HISTIDINE KINASE C"/>
    <property type="match status" value="1"/>
</dbReference>
<organism evidence="5">
    <name type="scientific">Caldithrix abyssi</name>
    <dbReference type="NCBI Taxonomy" id="187145"/>
    <lineage>
        <taxon>Bacteria</taxon>
        <taxon>Pseudomonadati</taxon>
        <taxon>Calditrichota</taxon>
        <taxon>Calditrichia</taxon>
        <taxon>Calditrichales</taxon>
        <taxon>Calditrichaceae</taxon>
        <taxon>Caldithrix</taxon>
    </lineage>
</organism>
<dbReference type="EC" id="2.7.13.3" evidence="2"/>